<evidence type="ECO:0000313" key="2">
    <source>
        <dbReference type="Proteomes" id="UP000198397"/>
    </source>
</evidence>
<name>A0A238X967_HALVU</name>
<keyword evidence="2" id="KW-1185">Reference proteome</keyword>
<reference evidence="1 2" key="1">
    <citation type="submission" date="2017-06" db="EMBL/GenBank/DDBJ databases">
        <authorList>
            <person name="Kim H.J."/>
            <person name="Triplett B.A."/>
        </authorList>
    </citation>
    <scope>NUCLEOTIDE SEQUENCE [LARGE SCALE GENOMIC DNA]</scope>
    <source>
        <strain evidence="1 2">DSM 8800</strain>
    </source>
</reference>
<organism evidence="1 2">
    <name type="scientific">Halorubrum vacuolatum</name>
    <name type="common">Natronobacterium vacuolatum</name>
    <dbReference type="NCBI Taxonomy" id="63740"/>
    <lineage>
        <taxon>Archaea</taxon>
        <taxon>Methanobacteriati</taxon>
        <taxon>Methanobacteriota</taxon>
        <taxon>Stenosarchaea group</taxon>
        <taxon>Halobacteria</taxon>
        <taxon>Halobacteriales</taxon>
        <taxon>Haloferacaceae</taxon>
        <taxon>Halorubrum</taxon>
    </lineage>
</organism>
<gene>
    <name evidence="1" type="ORF">SAMN06264855_11475</name>
</gene>
<proteinExistence type="predicted"/>
<dbReference type="EMBL" id="FZNQ01000014">
    <property type="protein sequence ID" value="SNR55101.1"/>
    <property type="molecule type" value="Genomic_DNA"/>
</dbReference>
<accession>A0A238X967</accession>
<dbReference type="AlphaFoldDB" id="A0A238X967"/>
<dbReference type="OrthoDB" id="308499at2157"/>
<dbReference type="RefSeq" id="WP_089385385.1">
    <property type="nucleotide sequence ID" value="NZ_FZNQ01000014.1"/>
</dbReference>
<evidence type="ECO:0000313" key="1">
    <source>
        <dbReference type="EMBL" id="SNR55101.1"/>
    </source>
</evidence>
<sequence length="374" mass="40029">MQRRNFLVGIGSASVGGSALLGTGAFSRVESQRNVTIAVAEDPDAYLGLDKCPTPNGSYVHPDEKGHMELLMNPDNPTIGDTPLGSGINSNSRSQFDNVFQICNQGKETICVHIEDDESWPTVPEGVGGDVGERRVEFYLGDTPGVSVVGIENAFPLAVGECVCIGILTRSHGLVEGDELLDALDNEIRIIADVDGDCVPETCPDLSVAYECTTYVDEGDNFRRTGTRFRVTNNGPVATTYDLAVANEPGDWRSGLSVGANSSTTPVADASVPTTALVFWTCANGEPAGAQTWGEYKEENEFDDLEDWYEQVGSVSLVPSGAPSDVNDDLLVAEATNIPDDEPDEDIDAADFPDMSQEAEDDGWIACVKFDDQN</sequence>
<protein>
    <submittedName>
        <fullName evidence="1">Uncharacterized protein</fullName>
    </submittedName>
</protein>
<dbReference type="Proteomes" id="UP000198397">
    <property type="component" value="Unassembled WGS sequence"/>
</dbReference>